<accession>A0A1I6IVL8</accession>
<keyword evidence="2" id="KW-0812">Transmembrane</keyword>
<protein>
    <submittedName>
        <fullName evidence="3">Uncharacterized protein</fullName>
    </submittedName>
</protein>
<organism evidence="3 4">
    <name type="scientific">[Clostridium] aminophilum</name>
    <dbReference type="NCBI Taxonomy" id="1526"/>
    <lineage>
        <taxon>Bacteria</taxon>
        <taxon>Bacillati</taxon>
        <taxon>Bacillota</taxon>
        <taxon>Clostridia</taxon>
        <taxon>Lachnospirales</taxon>
        <taxon>Lachnospiraceae</taxon>
    </lineage>
</organism>
<feature type="compositionally biased region" description="Gly residues" evidence="1">
    <location>
        <begin position="187"/>
        <end position="199"/>
    </location>
</feature>
<dbReference type="EMBL" id="FOZC01000003">
    <property type="protein sequence ID" value="SFR70250.1"/>
    <property type="molecule type" value="Genomic_DNA"/>
</dbReference>
<evidence type="ECO:0000256" key="2">
    <source>
        <dbReference type="SAM" id="Phobius"/>
    </source>
</evidence>
<keyword evidence="2" id="KW-0472">Membrane</keyword>
<dbReference type="AlphaFoldDB" id="A0A1I6IVL8"/>
<feature type="compositionally biased region" description="Basic and acidic residues" evidence="1">
    <location>
        <begin position="103"/>
        <end position="113"/>
    </location>
</feature>
<sequence>MRESRKRDQKPVRASHLGSVVLGAIAGMTVIVVVASAAATIFPEVFQLRDVRVETEAPEVATLPPEKEDDFVISHETEAAETAAAETTAEESSEADLAAEAQKAAEEAAKEAATRAGVTEAGGPASETTGAREASKETKAEGPAGPGAETDSPGAREKKEAAKEEKKENGKATENVTPGSGKTEENPGGGNIAGPGAVG</sequence>
<feature type="compositionally biased region" description="Basic and acidic residues" evidence="1">
    <location>
        <begin position="154"/>
        <end position="171"/>
    </location>
</feature>
<feature type="region of interest" description="Disordered" evidence="1">
    <location>
        <begin position="85"/>
        <end position="199"/>
    </location>
</feature>
<name>A0A1I6IVL8_9FIRM</name>
<evidence type="ECO:0000313" key="4">
    <source>
        <dbReference type="Proteomes" id="UP000214760"/>
    </source>
</evidence>
<keyword evidence="2" id="KW-1133">Transmembrane helix</keyword>
<proteinExistence type="predicted"/>
<evidence type="ECO:0000313" key="3">
    <source>
        <dbReference type="EMBL" id="SFR70250.1"/>
    </source>
</evidence>
<reference evidence="3 4" key="1">
    <citation type="submission" date="2016-10" db="EMBL/GenBank/DDBJ databases">
        <authorList>
            <person name="de Groot N.N."/>
        </authorList>
    </citation>
    <scope>NUCLEOTIDE SEQUENCE [LARGE SCALE GENOMIC DNA]</scope>
    <source>
        <strain evidence="3 4">F</strain>
    </source>
</reference>
<dbReference type="RefSeq" id="WP_031471684.1">
    <property type="nucleotide sequence ID" value="NZ_FOZC01000003.1"/>
</dbReference>
<evidence type="ECO:0000256" key="1">
    <source>
        <dbReference type="SAM" id="MobiDB-lite"/>
    </source>
</evidence>
<dbReference type="Proteomes" id="UP000214760">
    <property type="component" value="Unassembled WGS sequence"/>
</dbReference>
<gene>
    <name evidence="3" type="ORF">SAMN02910262_00843</name>
</gene>
<feature type="transmembrane region" description="Helical" evidence="2">
    <location>
        <begin position="20"/>
        <end position="42"/>
    </location>
</feature>